<evidence type="ECO:0000313" key="7">
    <source>
        <dbReference type="EMBL" id="HIX55172.1"/>
    </source>
</evidence>
<accession>A0A9D1WBC2</accession>
<gene>
    <name evidence="7" type="ORF">H9853_09100</name>
</gene>
<comment type="subcellular location">
    <subcellularLocation>
        <location evidence="1">Cell membrane</location>
        <topology evidence="1">Multi-pass membrane protein</topology>
    </subcellularLocation>
</comment>
<reference evidence="7" key="1">
    <citation type="journal article" date="2021" name="PeerJ">
        <title>Extensive microbial diversity within the chicken gut microbiome revealed by metagenomics and culture.</title>
        <authorList>
            <person name="Gilroy R."/>
            <person name="Ravi A."/>
            <person name="Getino M."/>
            <person name="Pursley I."/>
            <person name="Horton D.L."/>
            <person name="Alikhan N.F."/>
            <person name="Baker D."/>
            <person name="Gharbi K."/>
            <person name="Hall N."/>
            <person name="Watson M."/>
            <person name="Adriaenssens E.M."/>
            <person name="Foster-Nyarko E."/>
            <person name="Jarju S."/>
            <person name="Secka A."/>
            <person name="Antonio M."/>
            <person name="Oren A."/>
            <person name="Chaudhuri R.R."/>
            <person name="La Ragione R."/>
            <person name="Hildebrand F."/>
            <person name="Pallen M.J."/>
        </authorList>
    </citation>
    <scope>NUCLEOTIDE SEQUENCE</scope>
    <source>
        <strain evidence="7">1719</strain>
    </source>
</reference>
<keyword evidence="4 6" id="KW-1133">Transmembrane helix</keyword>
<evidence type="ECO:0000256" key="5">
    <source>
        <dbReference type="ARBA" id="ARBA00023136"/>
    </source>
</evidence>
<feature type="transmembrane region" description="Helical" evidence="6">
    <location>
        <begin position="215"/>
        <end position="238"/>
    </location>
</feature>
<evidence type="ECO:0000256" key="1">
    <source>
        <dbReference type="ARBA" id="ARBA00004651"/>
    </source>
</evidence>
<dbReference type="Proteomes" id="UP000824156">
    <property type="component" value="Unassembled WGS sequence"/>
</dbReference>
<sequence length="325" mass="37335">MTSKKKKYLNLFIKLGITGAAFWFIYKKVNDQTSLQQFQKLTDSMDPYIMKWVLFSVLMLMFVNWFLEVGKWFYLVKKLERISFWKATQSVFAGLTWAVFTPNRIGEYGGRIMLLKPGNRAKGAVSMGVGQFAQLVLTSVAGSLSIAWFVSTYLETPESVQFGVWLIAILYAGAFLVIYYNVHWIDKFVSKFKFLKKIQSSFSVLQGFSNRELSWVLFISLSRFLIFTSQYLILMLVILPELPFLPMLFMIFILFFIQSALPSLDLFDFSVRSFVASNLYSYITNQEIAVMAIVSCIWFVNIILPAILGSFFVLRTNYLGEGNAA</sequence>
<dbReference type="InterPro" id="IPR022791">
    <property type="entry name" value="L-PG_synthase/AglD"/>
</dbReference>
<keyword evidence="5 6" id="KW-0472">Membrane</keyword>
<reference evidence="7" key="2">
    <citation type="submission" date="2021-04" db="EMBL/GenBank/DDBJ databases">
        <authorList>
            <person name="Gilroy R."/>
        </authorList>
    </citation>
    <scope>NUCLEOTIDE SEQUENCE</scope>
    <source>
        <strain evidence="7">1719</strain>
    </source>
</reference>
<evidence type="ECO:0000256" key="2">
    <source>
        <dbReference type="ARBA" id="ARBA00022475"/>
    </source>
</evidence>
<protein>
    <submittedName>
        <fullName evidence="7">Flippase-like domain-containing protein</fullName>
    </submittedName>
</protein>
<keyword evidence="2" id="KW-1003">Cell membrane</keyword>
<comment type="caution">
    <text evidence="7">The sequence shown here is derived from an EMBL/GenBank/DDBJ whole genome shotgun (WGS) entry which is preliminary data.</text>
</comment>
<organism evidence="7 8">
    <name type="scientific">Candidatus Sphingobacterium stercoripullorum</name>
    <dbReference type="NCBI Taxonomy" id="2838759"/>
    <lineage>
        <taxon>Bacteria</taxon>
        <taxon>Pseudomonadati</taxon>
        <taxon>Bacteroidota</taxon>
        <taxon>Sphingobacteriia</taxon>
        <taxon>Sphingobacteriales</taxon>
        <taxon>Sphingobacteriaceae</taxon>
        <taxon>Sphingobacterium</taxon>
    </lineage>
</organism>
<feature type="transmembrane region" description="Helical" evidence="6">
    <location>
        <begin position="162"/>
        <end position="182"/>
    </location>
</feature>
<feature type="transmembrane region" description="Helical" evidence="6">
    <location>
        <begin position="12"/>
        <end position="29"/>
    </location>
</feature>
<evidence type="ECO:0000256" key="4">
    <source>
        <dbReference type="ARBA" id="ARBA00022989"/>
    </source>
</evidence>
<feature type="transmembrane region" description="Helical" evidence="6">
    <location>
        <begin position="49"/>
        <end position="67"/>
    </location>
</feature>
<dbReference type="Pfam" id="PF03706">
    <property type="entry name" value="LPG_synthase_TM"/>
    <property type="match status" value="1"/>
</dbReference>
<feature type="transmembrane region" description="Helical" evidence="6">
    <location>
        <begin position="244"/>
        <end position="267"/>
    </location>
</feature>
<evidence type="ECO:0000313" key="8">
    <source>
        <dbReference type="Proteomes" id="UP000824156"/>
    </source>
</evidence>
<evidence type="ECO:0000256" key="3">
    <source>
        <dbReference type="ARBA" id="ARBA00022692"/>
    </source>
</evidence>
<feature type="transmembrane region" description="Helical" evidence="6">
    <location>
        <begin position="288"/>
        <end position="314"/>
    </location>
</feature>
<evidence type="ECO:0000256" key="6">
    <source>
        <dbReference type="SAM" id="Phobius"/>
    </source>
</evidence>
<dbReference type="GO" id="GO:0005886">
    <property type="term" value="C:plasma membrane"/>
    <property type="evidence" value="ECO:0007669"/>
    <property type="project" value="UniProtKB-SubCell"/>
</dbReference>
<name>A0A9D1WBC2_9SPHI</name>
<feature type="transmembrane region" description="Helical" evidence="6">
    <location>
        <begin position="132"/>
        <end position="150"/>
    </location>
</feature>
<proteinExistence type="predicted"/>
<dbReference type="EMBL" id="DXEZ01000249">
    <property type="protein sequence ID" value="HIX55172.1"/>
    <property type="molecule type" value="Genomic_DNA"/>
</dbReference>
<dbReference type="AlphaFoldDB" id="A0A9D1WBC2"/>
<keyword evidence="3 6" id="KW-0812">Transmembrane</keyword>